<organism evidence="3 4">
    <name type="scientific">Hondaea fermentalgiana</name>
    <dbReference type="NCBI Taxonomy" id="2315210"/>
    <lineage>
        <taxon>Eukaryota</taxon>
        <taxon>Sar</taxon>
        <taxon>Stramenopiles</taxon>
        <taxon>Bigyra</taxon>
        <taxon>Labyrinthulomycetes</taxon>
        <taxon>Thraustochytrida</taxon>
        <taxon>Thraustochytriidae</taxon>
        <taxon>Hondaea</taxon>
    </lineage>
</organism>
<dbReference type="InParanoid" id="A0A2R5GCT3"/>
<feature type="coiled-coil region" evidence="1">
    <location>
        <begin position="87"/>
        <end position="156"/>
    </location>
</feature>
<keyword evidence="4" id="KW-1185">Reference proteome</keyword>
<protein>
    <submittedName>
        <fullName evidence="3">Uncharacterized protein</fullName>
    </submittedName>
</protein>
<accession>A0A2R5GCT3</accession>
<sequence length="284" mass="32300">MTQLREDHPGKKIKEQAKKAAVAKSSVEMSGERCEEDIDPSEAKIALGKLETEETLLFANLSAAQREHGHLLKDAGTIAQSQVQKDGVRLRERAANLDLEIARLSEENRTVSEMNKHLAAELAREDAQNEPIRRKEEKLREEIRAAQHSLREILRKLPTFADTASDLRKHEALMHVHCENDSLARAIKVHEAMTADMVPKDSSSRRPSPRKARHARQIDQRLRDAQTRTSANICAMLRQRCADIDHEHKSRMEIISRRQVLLSRLERELSDLRVKLETAPSSTS</sequence>
<dbReference type="AlphaFoldDB" id="A0A2R5GCT3"/>
<evidence type="ECO:0000313" key="4">
    <source>
        <dbReference type="Proteomes" id="UP000241890"/>
    </source>
</evidence>
<dbReference type="EMBL" id="BEYU01000049">
    <property type="protein sequence ID" value="GBG28782.1"/>
    <property type="molecule type" value="Genomic_DNA"/>
</dbReference>
<feature type="compositionally biased region" description="Basic and acidic residues" evidence="2">
    <location>
        <begin position="1"/>
        <end position="18"/>
    </location>
</feature>
<feature type="region of interest" description="Disordered" evidence="2">
    <location>
        <begin position="196"/>
        <end position="225"/>
    </location>
</feature>
<feature type="compositionally biased region" description="Basic and acidic residues" evidence="2">
    <location>
        <begin position="216"/>
        <end position="225"/>
    </location>
</feature>
<gene>
    <name evidence="3" type="ORF">FCC1311_050032</name>
</gene>
<reference evidence="3 4" key="1">
    <citation type="submission" date="2017-12" db="EMBL/GenBank/DDBJ databases">
        <title>Sequencing, de novo assembly and annotation of complete genome of a new Thraustochytrid species, strain FCC1311.</title>
        <authorList>
            <person name="Sedici K."/>
            <person name="Godart F."/>
            <person name="Aiese Cigliano R."/>
            <person name="Sanseverino W."/>
            <person name="Barakat M."/>
            <person name="Ortet P."/>
            <person name="Marechal E."/>
            <person name="Cagnac O."/>
            <person name="Amato A."/>
        </authorList>
    </citation>
    <scope>NUCLEOTIDE SEQUENCE [LARGE SCALE GENOMIC DNA]</scope>
</reference>
<keyword evidence="1" id="KW-0175">Coiled coil</keyword>
<evidence type="ECO:0000256" key="2">
    <source>
        <dbReference type="SAM" id="MobiDB-lite"/>
    </source>
</evidence>
<feature type="region of interest" description="Disordered" evidence="2">
    <location>
        <begin position="1"/>
        <end position="38"/>
    </location>
</feature>
<comment type="caution">
    <text evidence="3">The sequence shown here is derived from an EMBL/GenBank/DDBJ whole genome shotgun (WGS) entry which is preliminary data.</text>
</comment>
<proteinExistence type="predicted"/>
<evidence type="ECO:0000313" key="3">
    <source>
        <dbReference type="EMBL" id="GBG28782.1"/>
    </source>
</evidence>
<name>A0A2R5GCT3_9STRA</name>
<dbReference type="Proteomes" id="UP000241890">
    <property type="component" value="Unassembled WGS sequence"/>
</dbReference>
<evidence type="ECO:0000256" key="1">
    <source>
        <dbReference type="SAM" id="Coils"/>
    </source>
</evidence>